<dbReference type="InterPro" id="IPR000551">
    <property type="entry name" value="MerR-type_HTH_dom"/>
</dbReference>
<dbReference type="Proteomes" id="UP001500051">
    <property type="component" value="Unassembled WGS sequence"/>
</dbReference>
<dbReference type="PANTHER" id="PTHR30204">
    <property type="entry name" value="REDOX-CYCLING DRUG-SENSING TRANSCRIPTIONAL ACTIVATOR SOXR"/>
    <property type="match status" value="1"/>
</dbReference>
<dbReference type="Gene3D" id="1.10.1660.10">
    <property type="match status" value="1"/>
</dbReference>
<organism evidence="4 5">
    <name type="scientific">Microlunatus aurantiacus</name>
    <dbReference type="NCBI Taxonomy" id="446786"/>
    <lineage>
        <taxon>Bacteria</taxon>
        <taxon>Bacillati</taxon>
        <taxon>Actinomycetota</taxon>
        <taxon>Actinomycetes</taxon>
        <taxon>Propionibacteriales</taxon>
        <taxon>Propionibacteriaceae</taxon>
        <taxon>Microlunatus</taxon>
    </lineage>
</organism>
<dbReference type="EMBL" id="BAAAYX010000003">
    <property type="protein sequence ID" value="GAA3698197.1"/>
    <property type="molecule type" value="Genomic_DNA"/>
</dbReference>
<evidence type="ECO:0000259" key="3">
    <source>
        <dbReference type="PROSITE" id="PS50937"/>
    </source>
</evidence>
<evidence type="ECO:0000313" key="5">
    <source>
        <dbReference type="Proteomes" id="UP001500051"/>
    </source>
</evidence>
<feature type="domain" description="HTH merR-type" evidence="3">
    <location>
        <begin position="56"/>
        <end position="119"/>
    </location>
</feature>
<accession>A0ABP7D3D6</accession>
<evidence type="ECO:0000256" key="1">
    <source>
        <dbReference type="ARBA" id="ARBA00023125"/>
    </source>
</evidence>
<dbReference type="PANTHER" id="PTHR30204:SF3">
    <property type="entry name" value="HTH MERR-TYPE DOMAIN-CONTAINING PROTEIN"/>
    <property type="match status" value="1"/>
</dbReference>
<name>A0ABP7D3D6_9ACTN</name>
<reference evidence="5" key="1">
    <citation type="journal article" date="2019" name="Int. J. Syst. Evol. Microbiol.">
        <title>The Global Catalogue of Microorganisms (GCM) 10K type strain sequencing project: providing services to taxonomists for standard genome sequencing and annotation.</title>
        <authorList>
            <consortium name="The Broad Institute Genomics Platform"/>
            <consortium name="The Broad Institute Genome Sequencing Center for Infectious Disease"/>
            <person name="Wu L."/>
            <person name="Ma J."/>
        </authorList>
    </citation>
    <scope>NUCLEOTIDE SEQUENCE [LARGE SCALE GENOMIC DNA]</scope>
    <source>
        <strain evidence="5">JCM 16548</strain>
    </source>
</reference>
<comment type="caution">
    <text evidence="4">The sequence shown here is derived from an EMBL/GenBank/DDBJ whole genome shotgun (WGS) entry which is preliminary data.</text>
</comment>
<dbReference type="SMART" id="SM00422">
    <property type="entry name" value="HTH_MERR"/>
    <property type="match status" value="1"/>
</dbReference>
<keyword evidence="5" id="KW-1185">Reference proteome</keyword>
<dbReference type="PROSITE" id="PS50937">
    <property type="entry name" value="HTH_MERR_2"/>
    <property type="match status" value="1"/>
</dbReference>
<evidence type="ECO:0000313" key="4">
    <source>
        <dbReference type="EMBL" id="GAA3698197.1"/>
    </source>
</evidence>
<protein>
    <submittedName>
        <fullName evidence="4">MerR family transcriptional regulator</fullName>
    </submittedName>
</protein>
<dbReference type="CDD" id="cd01105">
    <property type="entry name" value="HTH_GlnR-like"/>
    <property type="match status" value="1"/>
</dbReference>
<feature type="region of interest" description="Disordered" evidence="2">
    <location>
        <begin position="183"/>
        <end position="211"/>
    </location>
</feature>
<gene>
    <name evidence="4" type="ORF">GCM10022204_13080</name>
</gene>
<dbReference type="InterPro" id="IPR009061">
    <property type="entry name" value="DNA-bd_dom_put_sf"/>
</dbReference>
<evidence type="ECO:0000256" key="2">
    <source>
        <dbReference type="SAM" id="MobiDB-lite"/>
    </source>
</evidence>
<dbReference type="InterPro" id="IPR047057">
    <property type="entry name" value="MerR_fam"/>
</dbReference>
<keyword evidence="1" id="KW-0238">DNA-binding</keyword>
<dbReference type="Pfam" id="PF13411">
    <property type="entry name" value="MerR_1"/>
    <property type="match status" value="1"/>
</dbReference>
<dbReference type="SUPFAM" id="SSF46955">
    <property type="entry name" value="Putative DNA-binding domain"/>
    <property type="match status" value="1"/>
</dbReference>
<proteinExistence type="predicted"/>
<sequence>MEAFVGTSDMPKTRSGEAAEVDGSDAMADAQGLLFDGDFSPMPANIGFRGPVACNAAGITYRQLDYWARTGLVVPEVRGASGSGSQRLYSFRDVLLLKVIKRLLDAGISLNQIRTAIEHLRARGVQDLTEVTLMSDGVSVFECTSDDEVIDLLRGGQGVFGIALGGVWRDIEGTLLDLPAERAEAPDAEAPAAGSVAEDDLTRRRRARVAG</sequence>
<feature type="region of interest" description="Disordered" evidence="2">
    <location>
        <begin position="1"/>
        <end position="22"/>
    </location>
</feature>